<reference evidence="3 5" key="1">
    <citation type="journal article" date="2016" name="Genome Announc.">
        <title>Draft Genome Sequences of Five Rapidly Growing Mycobacterium Species, M. thermoresistibile, M. fortuitum subsp. acetamidolyticum, M. canariasense, M. brisbanense, and M. novocastrense.</title>
        <authorList>
            <person name="Katahira K."/>
            <person name="Ogura Y."/>
            <person name="Gotoh Y."/>
            <person name="Hayashi T."/>
        </authorList>
    </citation>
    <scope>NUCLEOTIDE SEQUENCE [LARGE SCALE GENOMIC DNA]</scope>
    <source>
        <strain evidence="3 5">JCM18114</strain>
    </source>
</reference>
<dbReference type="Pfam" id="PF14032">
    <property type="entry name" value="PknH_C"/>
    <property type="match status" value="1"/>
</dbReference>
<reference evidence="4" key="3">
    <citation type="journal article" date="2022" name="BMC Genomics">
        <title>Comparative genome analysis of mycobacteria focusing on tRNA and non-coding RNA.</title>
        <authorList>
            <person name="Behra P.R.K."/>
            <person name="Pettersson B.M.F."/>
            <person name="Ramesh M."/>
            <person name="Das S."/>
            <person name="Dasgupta S."/>
            <person name="Kirsebom L.A."/>
        </authorList>
    </citation>
    <scope>NUCLEOTIDE SEQUENCE</scope>
    <source>
        <strain evidence="4">DSM 44203</strain>
    </source>
</reference>
<dbReference type="EMBL" id="JACKTI010000078">
    <property type="protein sequence ID" value="MCV7027481.1"/>
    <property type="molecule type" value="Genomic_DNA"/>
</dbReference>
<evidence type="ECO:0000313" key="6">
    <source>
        <dbReference type="Proteomes" id="UP001207528"/>
    </source>
</evidence>
<comment type="caution">
    <text evidence="4">The sequence shown here is derived from an EMBL/GenBank/DDBJ whole genome shotgun (WGS) entry which is preliminary data.</text>
</comment>
<protein>
    <submittedName>
        <fullName evidence="4">Sensor domain-containing protein</fullName>
    </submittedName>
</protein>
<dbReference type="RefSeq" id="WP_067386830.1">
    <property type="nucleotide sequence ID" value="NZ_BCTA01000002.1"/>
</dbReference>
<evidence type="ECO:0000313" key="3">
    <source>
        <dbReference type="EMBL" id="GAT07271.1"/>
    </source>
</evidence>
<dbReference type="InterPro" id="IPR026954">
    <property type="entry name" value="PknH-like_Extracell"/>
</dbReference>
<organism evidence="4 6">
    <name type="scientific">Mycolicibacterium novocastrense</name>
    <name type="common">Mycobacterium novocastrense</name>
    <dbReference type="NCBI Taxonomy" id="59813"/>
    <lineage>
        <taxon>Bacteria</taxon>
        <taxon>Bacillati</taxon>
        <taxon>Actinomycetota</taxon>
        <taxon>Actinomycetes</taxon>
        <taxon>Mycobacteriales</taxon>
        <taxon>Mycobacteriaceae</taxon>
        <taxon>Mycolicibacterium</taxon>
    </lineage>
</organism>
<dbReference type="AlphaFoldDB" id="A0AAW5SVC1"/>
<accession>A0AAW5SVC1</accession>
<dbReference type="Proteomes" id="UP001207528">
    <property type="component" value="Unassembled WGS sequence"/>
</dbReference>
<evidence type="ECO:0000256" key="1">
    <source>
        <dbReference type="SAM" id="SignalP"/>
    </source>
</evidence>
<dbReference type="EMBL" id="BCTA01000002">
    <property type="protein sequence ID" value="GAT07271.1"/>
    <property type="molecule type" value="Genomic_DNA"/>
</dbReference>
<feature type="signal peptide" evidence="1">
    <location>
        <begin position="1"/>
        <end position="24"/>
    </location>
</feature>
<gene>
    <name evidence="4" type="ORF">H7I77_29755</name>
    <name evidence="3" type="ORF">RMCN_0404</name>
</gene>
<evidence type="ECO:0000259" key="2">
    <source>
        <dbReference type="Pfam" id="PF14032"/>
    </source>
</evidence>
<reference evidence="4" key="2">
    <citation type="submission" date="2020-07" db="EMBL/GenBank/DDBJ databases">
        <authorList>
            <person name="Pettersson B.M.F."/>
            <person name="Behra P.R.K."/>
            <person name="Ramesh M."/>
            <person name="Das S."/>
            <person name="Dasgupta S."/>
            <person name="Kirsebom L.A."/>
        </authorList>
    </citation>
    <scope>NUCLEOTIDE SEQUENCE</scope>
    <source>
        <strain evidence="4">DSM 44203</strain>
    </source>
</reference>
<evidence type="ECO:0000313" key="5">
    <source>
        <dbReference type="Proteomes" id="UP000069773"/>
    </source>
</evidence>
<evidence type="ECO:0000313" key="4">
    <source>
        <dbReference type="EMBL" id="MCV7027481.1"/>
    </source>
</evidence>
<keyword evidence="1" id="KW-0732">Signal</keyword>
<feature type="chain" id="PRO_5043745035" evidence="1">
    <location>
        <begin position="25"/>
        <end position="239"/>
    </location>
</feature>
<keyword evidence="5" id="KW-1185">Reference proteome</keyword>
<proteinExistence type="predicted"/>
<feature type="domain" description="PknH-like extracellular" evidence="2">
    <location>
        <begin position="43"/>
        <end position="235"/>
    </location>
</feature>
<name>A0AAW5SVC1_MYCNV</name>
<dbReference type="InterPro" id="IPR038232">
    <property type="entry name" value="PknH-like_Extracell_sf"/>
</dbReference>
<dbReference type="PROSITE" id="PS51257">
    <property type="entry name" value="PROKAR_LIPOPROTEIN"/>
    <property type="match status" value="1"/>
</dbReference>
<dbReference type="Gene3D" id="3.40.1000.70">
    <property type="entry name" value="PknH-like extracellular domain"/>
    <property type="match status" value="1"/>
</dbReference>
<sequence length="239" mass="24566">MRAAAMTAALVGACAIVAGCSAPAGEAPAPRVAEVVKPSPNRMLDQALPTAEELTTMFGAGGFMGQVVEGGADMLLQGVREAEATPPDCVSTGYRLEKVVYQASPVRSVVSQSWAGGDAHGPTVTGFFGVVEFIDADAAQEFFATSADKWHRCNGQTLVLNQPERGAEGSSRITEVGVDDEIVSAVVMQDAGSTLQRALGVAGDCIVEVEITDVAGPSPTGARHATAVADLMMDKIAQS</sequence>
<dbReference type="Proteomes" id="UP000069773">
    <property type="component" value="Unassembled WGS sequence"/>
</dbReference>